<gene>
    <name evidence="2" type="ORF">POCTA_138.1.T0740076</name>
</gene>
<evidence type="ECO:0000256" key="1">
    <source>
        <dbReference type="SAM" id="Coils"/>
    </source>
</evidence>
<evidence type="ECO:0000313" key="2">
    <source>
        <dbReference type="EMBL" id="CAD8179962.1"/>
    </source>
</evidence>
<accession>A0A8S1VVU5</accession>
<sequence>MIKATSSVHIQKVQMTVPQMNPFQAQVRLSNPYTDAPSTPQKQFINQQMRGSITISTPNKTQQAFYLKENNINIESKVQSLHNENCILHQQLEKARFEIENYQQQNEQFQEIKKRVLKLEQLIDTQQTEIEKWKLKYQRAAAGDTDIQKMEGQILNVIEENERLNQLIQTLNEHLSEQNNQITSLQNTIQQQDIELKKTKKSVEKTNKQAIPWSAFQNDRKGAKQPELHLIKGKQNDLDQNAVGKKNDQICKQCQQKCNQDVIQLQQQTTKLENENQQLLVKVNELETKLQSQNAEQTVNQGEVQNTLNIDNLILELKDQVQNQQKFVQEEMKKHQQCQQSMEIIKEQLKQTESFFKSLNAQVQNDQIKFNEQLYIEFQTGSENCLRILEQLKNK</sequence>
<keyword evidence="3" id="KW-1185">Reference proteome</keyword>
<comment type="caution">
    <text evidence="2">The sequence shown here is derived from an EMBL/GenBank/DDBJ whole genome shotgun (WGS) entry which is preliminary data.</text>
</comment>
<feature type="coiled-coil region" evidence="1">
    <location>
        <begin position="92"/>
        <end position="209"/>
    </location>
</feature>
<evidence type="ECO:0000313" key="3">
    <source>
        <dbReference type="Proteomes" id="UP000683925"/>
    </source>
</evidence>
<dbReference type="OMA" id="QTGSENC"/>
<keyword evidence="1" id="KW-0175">Coiled coil</keyword>
<dbReference type="OrthoDB" id="308402at2759"/>
<organism evidence="2 3">
    <name type="scientific">Paramecium octaurelia</name>
    <dbReference type="NCBI Taxonomy" id="43137"/>
    <lineage>
        <taxon>Eukaryota</taxon>
        <taxon>Sar</taxon>
        <taxon>Alveolata</taxon>
        <taxon>Ciliophora</taxon>
        <taxon>Intramacronucleata</taxon>
        <taxon>Oligohymenophorea</taxon>
        <taxon>Peniculida</taxon>
        <taxon>Parameciidae</taxon>
        <taxon>Paramecium</taxon>
    </lineage>
</organism>
<protein>
    <submittedName>
        <fullName evidence="2">Uncharacterized protein</fullName>
    </submittedName>
</protein>
<proteinExistence type="predicted"/>
<dbReference type="Proteomes" id="UP000683925">
    <property type="component" value="Unassembled WGS sequence"/>
</dbReference>
<feature type="coiled-coil region" evidence="1">
    <location>
        <begin position="255"/>
        <end position="296"/>
    </location>
</feature>
<name>A0A8S1VVU5_PAROT</name>
<dbReference type="AlphaFoldDB" id="A0A8S1VVU5"/>
<dbReference type="EMBL" id="CAJJDP010000073">
    <property type="protein sequence ID" value="CAD8179962.1"/>
    <property type="molecule type" value="Genomic_DNA"/>
</dbReference>
<reference evidence="2" key="1">
    <citation type="submission" date="2021-01" db="EMBL/GenBank/DDBJ databases">
        <authorList>
            <consortium name="Genoscope - CEA"/>
            <person name="William W."/>
        </authorList>
    </citation>
    <scope>NUCLEOTIDE SEQUENCE</scope>
</reference>